<accession>A0ABT4Q4M4</accession>
<keyword evidence="1" id="KW-0805">Transcription regulation</keyword>
<dbReference type="InterPro" id="IPR018060">
    <property type="entry name" value="HTH_AraC"/>
</dbReference>
<dbReference type="Gene3D" id="1.10.10.60">
    <property type="entry name" value="Homeodomain-like"/>
    <property type="match status" value="2"/>
</dbReference>
<dbReference type="RefSeq" id="WP_269880225.1">
    <property type="nucleotide sequence ID" value="NZ_JAQAGZ010000003.1"/>
</dbReference>
<dbReference type="InterPro" id="IPR020449">
    <property type="entry name" value="Tscrpt_reg_AraC-type_HTH"/>
</dbReference>
<evidence type="ECO:0000259" key="4">
    <source>
        <dbReference type="PROSITE" id="PS01124"/>
    </source>
</evidence>
<dbReference type="Gene3D" id="2.60.120.10">
    <property type="entry name" value="Jelly Rolls"/>
    <property type="match status" value="1"/>
</dbReference>
<dbReference type="Pfam" id="PF12833">
    <property type="entry name" value="HTH_18"/>
    <property type="match status" value="1"/>
</dbReference>
<name>A0ABT4Q4M4_9BACL</name>
<dbReference type="SUPFAM" id="SSF51215">
    <property type="entry name" value="Regulatory protein AraC"/>
    <property type="match status" value="1"/>
</dbReference>
<dbReference type="Pfam" id="PF02311">
    <property type="entry name" value="AraC_binding"/>
    <property type="match status" value="1"/>
</dbReference>
<evidence type="ECO:0000313" key="6">
    <source>
        <dbReference type="Proteomes" id="UP001527882"/>
    </source>
</evidence>
<sequence length="300" mass="34532">MIFDRTALTESLSIRELISFHYFEFAKGYRFEGEQHDFWEFLYVDKGEVEVRADERTALLKQGMIIFHKPGEFHTVKVGEQHKPPNLFVVSFVCDSPFMKVLEQTVLQLGSPERDLLSLILQEGLQAFTPPFDHPMEHRLHPNPHAPFAAEQLIRAYLETLMIRLIRGQTSPAAKQDVPKLTSMQQEKAEQRIVQQLIAYMKSNLSSSITLETLCREAHLGKSRLKEIFQAHTGLGALEYFKQLKIDEAKTLMREQSYNMTEIAALLGYASIHYFSRDFKKTTGMAPSEYARSAKARSMR</sequence>
<evidence type="ECO:0000256" key="2">
    <source>
        <dbReference type="ARBA" id="ARBA00023125"/>
    </source>
</evidence>
<dbReference type="PRINTS" id="PR00032">
    <property type="entry name" value="HTHARAC"/>
</dbReference>
<keyword evidence="2" id="KW-0238">DNA-binding</keyword>
<dbReference type="InterPro" id="IPR037923">
    <property type="entry name" value="HTH-like"/>
</dbReference>
<dbReference type="Proteomes" id="UP001527882">
    <property type="component" value="Unassembled WGS sequence"/>
</dbReference>
<feature type="domain" description="HTH araC/xylS-type" evidence="4">
    <location>
        <begin position="195"/>
        <end position="293"/>
    </location>
</feature>
<dbReference type="EMBL" id="JAQAGZ010000003">
    <property type="protein sequence ID" value="MCZ8511826.1"/>
    <property type="molecule type" value="Genomic_DNA"/>
</dbReference>
<protein>
    <submittedName>
        <fullName evidence="5">AraC family transcriptional regulator</fullName>
    </submittedName>
</protein>
<dbReference type="PANTHER" id="PTHR43280">
    <property type="entry name" value="ARAC-FAMILY TRANSCRIPTIONAL REGULATOR"/>
    <property type="match status" value="1"/>
</dbReference>
<dbReference type="SMART" id="SM00342">
    <property type="entry name" value="HTH_ARAC"/>
    <property type="match status" value="1"/>
</dbReference>
<dbReference type="PANTHER" id="PTHR43280:SF2">
    <property type="entry name" value="HTH-TYPE TRANSCRIPTIONAL REGULATOR EXSA"/>
    <property type="match status" value="1"/>
</dbReference>
<evidence type="ECO:0000256" key="1">
    <source>
        <dbReference type="ARBA" id="ARBA00023015"/>
    </source>
</evidence>
<reference evidence="5 6" key="1">
    <citation type="submission" date="2022-12" db="EMBL/GenBank/DDBJ databases">
        <title>Draft genome sequence of Paenibacillus sp. dW9.</title>
        <authorList>
            <person name="Choi E.-W."/>
            <person name="Kim D.-U."/>
        </authorList>
    </citation>
    <scope>NUCLEOTIDE SEQUENCE [LARGE SCALE GENOMIC DNA]</scope>
    <source>
        <strain evidence="6">dW9</strain>
    </source>
</reference>
<organism evidence="5 6">
    <name type="scientific">Paenibacillus gyeongsangnamensis</name>
    <dbReference type="NCBI Taxonomy" id="3388067"/>
    <lineage>
        <taxon>Bacteria</taxon>
        <taxon>Bacillati</taxon>
        <taxon>Bacillota</taxon>
        <taxon>Bacilli</taxon>
        <taxon>Bacillales</taxon>
        <taxon>Paenibacillaceae</taxon>
        <taxon>Paenibacillus</taxon>
    </lineage>
</organism>
<dbReference type="SUPFAM" id="SSF46689">
    <property type="entry name" value="Homeodomain-like"/>
    <property type="match status" value="2"/>
</dbReference>
<proteinExistence type="predicted"/>
<evidence type="ECO:0000313" key="5">
    <source>
        <dbReference type="EMBL" id="MCZ8511826.1"/>
    </source>
</evidence>
<dbReference type="InterPro" id="IPR014710">
    <property type="entry name" value="RmlC-like_jellyroll"/>
</dbReference>
<dbReference type="InterPro" id="IPR009057">
    <property type="entry name" value="Homeodomain-like_sf"/>
</dbReference>
<keyword evidence="3" id="KW-0804">Transcription</keyword>
<dbReference type="PROSITE" id="PS01124">
    <property type="entry name" value="HTH_ARAC_FAMILY_2"/>
    <property type="match status" value="1"/>
</dbReference>
<evidence type="ECO:0000256" key="3">
    <source>
        <dbReference type="ARBA" id="ARBA00023163"/>
    </source>
</evidence>
<dbReference type="InterPro" id="IPR018062">
    <property type="entry name" value="HTH_AraC-typ_CS"/>
</dbReference>
<gene>
    <name evidence="5" type="ORF">O9H85_05200</name>
</gene>
<dbReference type="InterPro" id="IPR003313">
    <property type="entry name" value="AraC-bd"/>
</dbReference>
<keyword evidence="6" id="KW-1185">Reference proteome</keyword>
<dbReference type="PROSITE" id="PS00041">
    <property type="entry name" value="HTH_ARAC_FAMILY_1"/>
    <property type="match status" value="1"/>
</dbReference>
<comment type="caution">
    <text evidence="5">The sequence shown here is derived from an EMBL/GenBank/DDBJ whole genome shotgun (WGS) entry which is preliminary data.</text>
</comment>